<name>A0A6L6VC02_AGRVI</name>
<feature type="transmembrane region" description="Helical" evidence="6">
    <location>
        <begin position="750"/>
        <end position="775"/>
    </location>
</feature>
<dbReference type="Pfam" id="PF03170">
    <property type="entry name" value="BcsB"/>
    <property type="match status" value="1"/>
</dbReference>
<feature type="region of interest" description="Disordered" evidence="7">
    <location>
        <begin position="28"/>
        <end position="72"/>
    </location>
</feature>
<proteinExistence type="inferred from homology"/>
<keyword evidence="2 6" id="KW-1003">Cell membrane</keyword>
<feature type="compositionally biased region" description="Pro residues" evidence="7">
    <location>
        <begin position="49"/>
        <end position="58"/>
    </location>
</feature>
<reference evidence="8 9" key="1">
    <citation type="submission" date="2019-12" db="EMBL/GenBank/DDBJ databases">
        <title>Whole-genome sequencing of Allorhizobium vitis.</title>
        <authorList>
            <person name="Gan H.M."/>
            <person name="Szegedi E."/>
            <person name="Burr T."/>
            <person name="Savka M.A."/>
        </authorList>
    </citation>
    <scope>NUCLEOTIDE SEQUENCE [LARGE SCALE GENOMIC DNA]</scope>
    <source>
        <strain evidence="8 9">CG516</strain>
    </source>
</reference>
<keyword evidence="5 6" id="KW-0472">Membrane</keyword>
<comment type="caution">
    <text evidence="8">The sequence shown here is derived from an EMBL/GenBank/DDBJ whole genome shotgun (WGS) entry which is preliminary data.</text>
</comment>
<protein>
    <recommendedName>
        <fullName evidence="6">Cyclic di-GMP-binding protein</fullName>
    </recommendedName>
    <alternativeName>
        <fullName evidence="6">Cellulose synthase regulatory subunit</fullName>
    </alternativeName>
</protein>
<evidence type="ECO:0000256" key="4">
    <source>
        <dbReference type="ARBA" id="ARBA00022989"/>
    </source>
</evidence>
<evidence type="ECO:0000313" key="9">
    <source>
        <dbReference type="Proteomes" id="UP000477951"/>
    </source>
</evidence>
<comment type="subcellular location">
    <subcellularLocation>
        <location evidence="6">Cell inner membrane</location>
    </subcellularLocation>
    <subcellularLocation>
        <location evidence="1">Cell membrane</location>
        <topology evidence="1">Single-pass membrane protein</topology>
    </subcellularLocation>
</comment>
<evidence type="ECO:0000256" key="3">
    <source>
        <dbReference type="ARBA" id="ARBA00022692"/>
    </source>
</evidence>
<keyword evidence="6" id="KW-0135">Cellulose biosynthesis</keyword>
<evidence type="ECO:0000256" key="2">
    <source>
        <dbReference type="ARBA" id="ARBA00022475"/>
    </source>
</evidence>
<accession>A0A6L6VC02</accession>
<evidence type="ECO:0000256" key="1">
    <source>
        <dbReference type="ARBA" id="ARBA00004162"/>
    </source>
</evidence>
<keyword evidence="6" id="KW-0732">Signal</keyword>
<organism evidence="8 9">
    <name type="scientific">Agrobacterium vitis</name>
    <name type="common">Rhizobium vitis</name>
    <dbReference type="NCBI Taxonomy" id="373"/>
    <lineage>
        <taxon>Bacteria</taxon>
        <taxon>Pseudomonadati</taxon>
        <taxon>Pseudomonadota</taxon>
        <taxon>Alphaproteobacteria</taxon>
        <taxon>Hyphomicrobiales</taxon>
        <taxon>Rhizobiaceae</taxon>
        <taxon>Rhizobium/Agrobacterium group</taxon>
        <taxon>Agrobacterium</taxon>
    </lineage>
</organism>
<keyword evidence="3 6" id="KW-0812">Transmembrane</keyword>
<dbReference type="RefSeq" id="WP_156613636.1">
    <property type="nucleotide sequence ID" value="NZ_WPHR01000002.1"/>
</dbReference>
<dbReference type="EMBL" id="WPHR01000002">
    <property type="protein sequence ID" value="MUZ71817.1"/>
    <property type="molecule type" value="Genomic_DNA"/>
</dbReference>
<evidence type="ECO:0000256" key="5">
    <source>
        <dbReference type="ARBA" id="ARBA00023136"/>
    </source>
</evidence>
<dbReference type="GO" id="GO:0005886">
    <property type="term" value="C:plasma membrane"/>
    <property type="evidence" value="ECO:0007669"/>
    <property type="project" value="UniProtKB-SubCell"/>
</dbReference>
<comment type="subunit">
    <text evidence="6">Tightly associated with the cellulose synthase catalytic subunit.</text>
</comment>
<dbReference type="UniPathway" id="UPA00694"/>
<evidence type="ECO:0000313" key="8">
    <source>
        <dbReference type="EMBL" id="MUZ71817.1"/>
    </source>
</evidence>
<dbReference type="PANTHER" id="PTHR39083:SF1">
    <property type="entry name" value="CYCLIC DI-GMP-BINDING PROTEIN"/>
    <property type="match status" value="1"/>
</dbReference>
<comment type="similarity">
    <text evidence="6">Belongs to the AcsB/BcsB family.</text>
</comment>
<gene>
    <name evidence="8" type="ORF">GOZ90_03895</name>
</gene>
<keyword evidence="6" id="KW-0973">c-di-GMP</keyword>
<dbReference type="Proteomes" id="UP000477951">
    <property type="component" value="Unassembled WGS sequence"/>
</dbReference>
<feature type="chain" id="PRO_5027161362" description="Cyclic di-GMP-binding protein" evidence="6">
    <location>
        <begin position="21"/>
        <end position="784"/>
    </location>
</feature>
<comment type="pathway">
    <text evidence="6">Glycan metabolism; bacterial cellulose biosynthesis.</text>
</comment>
<keyword evidence="6" id="KW-0997">Cell inner membrane</keyword>
<dbReference type="InterPro" id="IPR018513">
    <property type="entry name" value="Cell_synthase_bac"/>
</dbReference>
<dbReference type="PANTHER" id="PTHR39083">
    <property type="entry name" value="CYCLIC DI-GMP-BINDING PROTEIN"/>
    <property type="match status" value="1"/>
</dbReference>
<evidence type="ECO:0000256" key="6">
    <source>
        <dbReference type="RuleBase" id="RU365021"/>
    </source>
</evidence>
<comment type="function">
    <text evidence="6">Binds the cellulose synthase activator, bis-(3'-5') cyclic diguanylic acid (c-di-GMP).</text>
</comment>
<sequence>MKTVFALILILLSGAGAALAQMTPFDMSPERNEMPGATAPSLPETGAPGPVPKAPIPGIPLSNRPAQQQSESLSRRYLLTTPILKLQGELARQAMSIYLTPEQASADAKLVLSYSNALVVAPEASNLLITINDTPVLNLPIRGGQSAQQNTISVPRGVLVPGFNRIGFAAEQRHRTDCTIQSTYELWTEVDAAKTYLTFADPHANGMKRLDDVRALGVDEKGRSHFTIVSPDLEQPSATPALLQLAQGLSLLSGVANGSFSFTKTMPARVAPGELVVVAATTSQMANLIGINNSVNADARKLNGTMAGFMALPDRPGVSVLAFSGPDWRDIKAIADNFVQFAQDGERQMLKTSTWRGIDTPILDKASTLSFAALGLPDQEFSGRRFSTDFTVGMPADFYANHYGTATILLDAAYSSKVMPGSQIVVTVNGHLATTVPITSKGGAVLRHYPIRVTLRHFHPGVNVVGLEAVMLTQEDSVCAPGETADKTARFALFGSSQFVMPPIAHLTQAPGLAATAALGFPFAAAKTPTMVVLGRNDDVTLAAAATVLGKFAASARKTLSLEMASSPPRFSGRNAIFIGVAPDLPPQALANVQMNTKGAGDGDLSTDVKLKSWRDKIDSGTVMEFFSSVDTWMKETFDLNLATVSLWPSAEAAYTLPQASSAFLSQSVDADGAILTTFSAPDRALLQTGTVDIADLRNWTVISGRVSAYDARKQEIVVNEPTSVSLLSMQPLSISNMRLVAANWLSGNFVIYAGGLVLSAILLGLATNALMALLGRGHGSDRR</sequence>
<dbReference type="GO" id="GO:0030244">
    <property type="term" value="P:cellulose biosynthetic process"/>
    <property type="evidence" value="ECO:0007669"/>
    <property type="project" value="UniProtKB-KW"/>
</dbReference>
<keyword evidence="4 6" id="KW-1133">Transmembrane helix</keyword>
<dbReference type="Gene3D" id="2.60.120.260">
    <property type="entry name" value="Galactose-binding domain-like"/>
    <property type="match status" value="2"/>
</dbReference>
<feature type="signal peptide" evidence="6">
    <location>
        <begin position="1"/>
        <end position="20"/>
    </location>
</feature>
<dbReference type="AlphaFoldDB" id="A0A6L6VC02"/>
<dbReference type="GO" id="GO:0006011">
    <property type="term" value="P:UDP-alpha-D-glucose metabolic process"/>
    <property type="evidence" value="ECO:0007669"/>
    <property type="project" value="InterPro"/>
</dbReference>
<evidence type="ECO:0000256" key="7">
    <source>
        <dbReference type="SAM" id="MobiDB-lite"/>
    </source>
</evidence>